<accession>A0A6N2LJK1</accession>
<evidence type="ECO:0000256" key="2">
    <source>
        <dbReference type="SAM" id="Phobius"/>
    </source>
</evidence>
<dbReference type="InterPro" id="IPR026046">
    <property type="entry name" value="UBIAD1"/>
</dbReference>
<keyword evidence="2" id="KW-0472">Membrane</keyword>
<evidence type="ECO:0000313" key="3">
    <source>
        <dbReference type="EMBL" id="VFU40624.1"/>
    </source>
</evidence>
<dbReference type="AlphaFoldDB" id="A0A6N2LJK1"/>
<sequence>MDIYWSRKHPCNLILGLCNYLWLCISVPTISVKLPRIGGAPVLRSVRSLRYFCLLLITWQQHKMSILPLTGTILSASLLVGFTTTLILFCSHFHQVEEDKAVGKFSPLVRLGTERGSGVVKVAVATLYSLLFAFSVLSPYLKRGRFSWRSTSV</sequence>
<keyword evidence="1" id="KW-0808">Transferase</keyword>
<protein>
    <submittedName>
        <fullName evidence="3">Uncharacterized protein</fullName>
    </submittedName>
</protein>
<feature type="transmembrane region" description="Helical" evidence="2">
    <location>
        <begin position="118"/>
        <end position="141"/>
    </location>
</feature>
<name>A0A6N2LJK1_SALVM</name>
<keyword evidence="2" id="KW-1133">Transmembrane helix</keyword>
<dbReference type="PANTHER" id="PTHR13929:SF0">
    <property type="entry name" value="UBIA PRENYLTRANSFERASE DOMAIN-CONTAINING PROTEIN 1"/>
    <property type="match status" value="1"/>
</dbReference>
<feature type="transmembrane region" description="Helical" evidence="2">
    <location>
        <begin position="66"/>
        <end position="89"/>
    </location>
</feature>
<proteinExistence type="predicted"/>
<dbReference type="GO" id="GO:0042372">
    <property type="term" value="P:phylloquinone biosynthetic process"/>
    <property type="evidence" value="ECO:0007669"/>
    <property type="project" value="TreeGrafter"/>
</dbReference>
<dbReference type="PANTHER" id="PTHR13929">
    <property type="entry name" value="1,4-DIHYDROXY-2-NAPHTHOATE OCTAPRENYLTRANSFERASE"/>
    <property type="match status" value="1"/>
</dbReference>
<reference evidence="3" key="1">
    <citation type="submission" date="2019-03" db="EMBL/GenBank/DDBJ databases">
        <authorList>
            <person name="Mank J."/>
            <person name="Almeida P."/>
        </authorList>
    </citation>
    <scope>NUCLEOTIDE SEQUENCE</scope>
    <source>
        <strain evidence="3">78183</strain>
    </source>
</reference>
<evidence type="ECO:0000256" key="1">
    <source>
        <dbReference type="ARBA" id="ARBA00022679"/>
    </source>
</evidence>
<keyword evidence="2" id="KW-0812">Transmembrane</keyword>
<gene>
    <name evidence="3" type="ORF">SVIM_LOCUS234204</name>
</gene>
<feature type="transmembrane region" description="Helical" evidence="2">
    <location>
        <begin position="12"/>
        <end position="30"/>
    </location>
</feature>
<dbReference type="EMBL" id="CAADRP010001550">
    <property type="protein sequence ID" value="VFU40624.1"/>
    <property type="molecule type" value="Genomic_DNA"/>
</dbReference>
<organism evidence="3">
    <name type="scientific">Salix viminalis</name>
    <name type="common">Common osier</name>
    <name type="synonym">Basket willow</name>
    <dbReference type="NCBI Taxonomy" id="40686"/>
    <lineage>
        <taxon>Eukaryota</taxon>
        <taxon>Viridiplantae</taxon>
        <taxon>Streptophyta</taxon>
        <taxon>Embryophyta</taxon>
        <taxon>Tracheophyta</taxon>
        <taxon>Spermatophyta</taxon>
        <taxon>Magnoliopsida</taxon>
        <taxon>eudicotyledons</taxon>
        <taxon>Gunneridae</taxon>
        <taxon>Pentapetalae</taxon>
        <taxon>rosids</taxon>
        <taxon>fabids</taxon>
        <taxon>Malpighiales</taxon>
        <taxon>Salicaceae</taxon>
        <taxon>Saliceae</taxon>
        <taxon>Salix</taxon>
    </lineage>
</organism>
<dbReference type="GO" id="GO:0004659">
    <property type="term" value="F:prenyltransferase activity"/>
    <property type="evidence" value="ECO:0007669"/>
    <property type="project" value="InterPro"/>
</dbReference>